<keyword evidence="1" id="KW-0732">Signal</keyword>
<dbReference type="SUPFAM" id="SSF49464">
    <property type="entry name" value="Carboxypeptidase regulatory domain-like"/>
    <property type="match status" value="1"/>
</dbReference>
<protein>
    <recommendedName>
        <fullName evidence="4">CarboxypepD_reg-like domain-containing protein</fullName>
    </recommendedName>
</protein>
<dbReference type="InterPro" id="IPR008969">
    <property type="entry name" value="CarboxyPept-like_regulatory"/>
</dbReference>
<feature type="chain" id="PRO_5011435331" description="CarboxypepD_reg-like domain-containing protein" evidence="1">
    <location>
        <begin position="33"/>
        <end position="256"/>
    </location>
</feature>
<keyword evidence="3" id="KW-1185">Reference proteome</keyword>
<reference evidence="3" key="1">
    <citation type="submission" date="2016-10" db="EMBL/GenBank/DDBJ databases">
        <authorList>
            <person name="Varghese N."/>
            <person name="Submissions S."/>
        </authorList>
    </citation>
    <scope>NUCLEOTIDE SEQUENCE [LARGE SCALE GENOMIC DNA]</scope>
    <source>
        <strain evidence="3">DSM 22900</strain>
    </source>
</reference>
<dbReference type="AlphaFoldDB" id="A0A1I1LPC7"/>
<accession>A0A1I1LPC7</accession>
<name>A0A1I1LPC7_9SPHI</name>
<organism evidence="2 3">
    <name type="scientific">Parapedobacter composti</name>
    <dbReference type="NCBI Taxonomy" id="623281"/>
    <lineage>
        <taxon>Bacteria</taxon>
        <taxon>Pseudomonadati</taxon>
        <taxon>Bacteroidota</taxon>
        <taxon>Sphingobacteriia</taxon>
        <taxon>Sphingobacteriales</taxon>
        <taxon>Sphingobacteriaceae</taxon>
        <taxon>Parapedobacter</taxon>
    </lineage>
</organism>
<feature type="signal peptide" evidence="1">
    <location>
        <begin position="1"/>
        <end position="32"/>
    </location>
</feature>
<proteinExistence type="predicted"/>
<dbReference type="OrthoDB" id="1118857at2"/>
<evidence type="ECO:0008006" key="4">
    <source>
        <dbReference type="Google" id="ProtNLM"/>
    </source>
</evidence>
<evidence type="ECO:0000313" key="3">
    <source>
        <dbReference type="Proteomes" id="UP000199577"/>
    </source>
</evidence>
<dbReference type="RefSeq" id="WP_090974928.1">
    <property type="nucleotide sequence ID" value="NZ_FOLL01000023.1"/>
</dbReference>
<dbReference type="Proteomes" id="UP000199577">
    <property type="component" value="Unassembled WGS sequence"/>
</dbReference>
<dbReference type="EMBL" id="FOLL01000023">
    <property type="protein sequence ID" value="SFC74931.1"/>
    <property type="molecule type" value="Genomic_DNA"/>
</dbReference>
<evidence type="ECO:0000313" key="2">
    <source>
        <dbReference type="EMBL" id="SFC74931.1"/>
    </source>
</evidence>
<gene>
    <name evidence="2" type="ORF">SAMN05421747_1232</name>
</gene>
<evidence type="ECO:0000256" key="1">
    <source>
        <dbReference type="SAM" id="SignalP"/>
    </source>
</evidence>
<sequence length="256" mass="28917">MQCQKPIPYNPVRFVKALHVFLLFIVSAYSAAAQETVLNGYVLELGSGEPLPYVGITNLNTGATAESRGDGRFSVSVRKNERLQFEYPGYRTDTLVVTEFGVKRVYLTPDGTAIQLDEVQIQAMTDSRLAAEIARARQEGQTTEASQHRGGLRISPSRLFGREARQARQRYKLLLAEQERRKIDTRFTQEAIMALTPLKGEDLELYMTKYRPTAEFLASADESELRLYIMDTYAKFKELTPAQRAAIKAPERNESP</sequence>
<dbReference type="STRING" id="623281.SAMN05421747_1232"/>